<gene>
    <name evidence="1" type="ORF">J2X19_000109</name>
</gene>
<evidence type="ECO:0000313" key="2">
    <source>
        <dbReference type="Proteomes" id="UP001180487"/>
    </source>
</evidence>
<protein>
    <submittedName>
        <fullName evidence="1">Uncharacterized protein</fullName>
    </submittedName>
</protein>
<name>A0ABU2C291_9BURK</name>
<reference evidence="1 2" key="1">
    <citation type="submission" date="2023-07" db="EMBL/GenBank/DDBJ databases">
        <title>Sorghum-associated microbial communities from plants grown in Nebraska, USA.</title>
        <authorList>
            <person name="Schachtman D."/>
        </authorList>
    </citation>
    <scope>NUCLEOTIDE SEQUENCE [LARGE SCALE GENOMIC DNA]</scope>
    <source>
        <strain evidence="1 2">BE313</strain>
    </source>
</reference>
<proteinExistence type="predicted"/>
<accession>A0ABU2C291</accession>
<evidence type="ECO:0000313" key="1">
    <source>
        <dbReference type="EMBL" id="MDR7375451.1"/>
    </source>
</evidence>
<comment type="caution">
    <text evidence="1">The sequence shown here is derived from an EMBL/GenBank/DDBJ whole genome shotgun (WGS) entry which is preliminary data.</text>
</comment>
<keyword evidence="2" id="KW-1185">Reference proteome</keyword>
<dbReference type="EMBL" id="JAVDXT010000001">
    <property type="protein sequence ID" value="MDR7375451.1"/>
    <property type="molecule type" value="Genomic_DNA"/>
</dbReference>
<sequence>MLAGEGAVAIWNDIAEAGRAQFYAWHLQEHMPERVGIPGFVRGRRYRATDKATQPEFFTLYETSSFQVIQGSDYLSRLNEPTEWTRATTAHFQTTTRSLTRVVASHGVGSGGALMTIRFDIADDAVRLVVPRLTSALEAVAQMPRISGAHLLGSDADVSGQSTAESKNRTDLQAPARWVLLLEGCDVQAFDAALELLKKTHELSEASVGCYLHEYTRLKTAWQAG</sequence>
<dbReference type="Proteomes" id="UP001180487">
    <property type="component" value="Unassembled WGS sequence"/>
</dbReference>
<dbReference type="RefSeq" id="WP_310369688.1">
    <property type="nucleotide sequence ID" value="NZ_JAVDXT010000001.1"/>
</dbReference>
<organism evidence="1 2">
    <name type="scientific">Rhodoferax ferrireducens</name>
    <dbReference type="NCBI Taxonomy" id="192843"/>
    <lineage>
        <taxon>Bacteria</taxon>
        <taxon>Pseudomonadati</taxon>
        <taxon>Pseudomonadota</taxon>
        <taxon>Betaproteobacteria</taxon>
        <taxon>Burkholderiales</taxon>
        <taxon>Comamonadaceae</taxon>
        <taxon>Rhodoferax</taxon>
    </lineage>
</organism>